<feature type="compositionally biased region" description="Acidic residues" evidence="4">
    <location>
        <begin position="421"/>
        <end position="439"/>
    </location>
</feature>
<comment type="caution">
    <text evidence="6">The sequence shown here is derived from an EMBL/GenBank/DDBJ whole genome shotgun (WGS) entry which is preliminary data.</text>
</comment>
<protein>
    <recommendedName>
        <fullName evidence="5">LIM zinc-binding domain-containing protein</fullName>
    </recommendedName>
</protein>
<dbReference type="Gene3D" id="2.10.110.10">
    <property type="entry name" value="Cysteine Rich Protein"/>
    <property type="match status" value="2"/>
</dbReference>
<feature type="region of interest" description="Disordered" evidence="4">
    <location>
        <begin position="299"/>
        <end position="612"/>
    </location>
</feature>
<keyword evidence="2 3" id="KW-0862">Zinc</keyword>
<organism evidence="6 7">
    <name type="scientific">Marasmiellus scandens</name>
    <dbReference type="NCBI Taxonomy" id="2682957"/>
    <lineage>
        <taxon>Eukaryota</taxon>
        <taxon>Fungi</taxon>
        <taxon>Dikarya</taxon>
        <taxon>Basidiomycota</taxon>
        <taxon>Agaricomycotina</taxon>
        <taxon>Agaricomycetes</taxon>
        <taxon>Agaricomycetidae</taxon>
        <taxon>Agaricales</taxon>
        <taxon>Marasmiineae</taxon>
        <taxon>Omphalotaceae</taxon>
        <taxon>Marasmiellus</taxon>
    </lineage>
</organism>
<dbReference type="EMBL" id="JBANRG010000004">
    <property type="protein sequence ID" value="KAK7467316.1"/>
    <property type="molecule type" value="Genomic_DNA"/>
</dbReference>
<feature type="domain" description="LIM zinc-binding" evidence="5">
    <location>
        <begin position="678"/>
        <end position="741"/>
    </location>
</feature>
<evidence type="ECO:0000256" key="3">
    <source>
        <dbReference type="PROSITE-ProRule" id="PRU00125"/>
    </source>
</evidence>
<dbReference type="PANTHER" id="PTHR24216">
    <property type="entry name" value="PAXILLIN-RELATED"/>
    <property type="match status" value="1"/>
</dbReference>
<evidence type="ECO:0000313" key="7">
    <source>
        <dbReference type="Proteomes" id="UP001498398"/>
    </source>
</evidence>
<feature type="compositionally biased region" description="Low complexity" evidence="4">
    <location>
        <begin position="94"/>
        <end position="146"/>
    </location>
</feature>
<proteinExistence type="predicted"/>
<dbReference type="SUPFAM" id="SSF57716">
    <property type="entry name" value="Glucocorticoid receptor-like (DNA-binding domain)"/>
    <property type="match status" value="2"/>
</dbReference>
<feature type="compositionally biased region" description="Pro residues" evidence="4">
    <location>
        <begin position="216"/>
        <end position="231"/>
    </location>
</feature>
<dbReference type="InterPro" id="IPR001781">
    <property type="entry name" value="Znf_LIM"/>
</dbReference>
<feature type="compositionally biased region" description="Pro residues" evidence="4">
    <location>
        <begin position="147"/>
        <end position="169"/>
    </location>
</feature>
<sequence length="851" mass="90243">MLLSPKPPTAPRISQVLPTVKCSSCNKPVPLAELGEHVCTPAPPVPVAPPARTTSTISQRRGNGSLGLGSVSNEPNGRPDYKPKSGSPLREHSSAMSVSSLSSTSSTSRARSISSASSQRRPSISSLRRPSVSSSSSSSTASSPPAQSIPPIPSTPRSPPQMPLTPRTPPQILSNPRSPPQIPSTPRSPSQIPSTPSRMATPIGLPSSPAASSMSIPPPRSMPSSPPPPRLPVSLHQPAPSFASIRHEPDTQIGGEAGMAGVGRRGFAAAAQAAFFIVQPHQSPQVGFRRPYAPQFLDIDAATRTTSTPPLTASSSHSNGPVSPLSPLSHKLPSPISPVKTVSSDLPPFHSRDESIPRLPSPPYPDTPRANTPSRSLSKSTTGSSPSALRNSLASKKSKRHTAGSDASSGSEYGLAYADSSDYEDNDSDHENDNDEDEQENKTKGRHISGRSSYGALLKSRAEPPPPLPTLSGSILQGGVGNGSSAASSESDYSDKETTPVAKPSHTRQDSSARIAQALGLSQKSPGAYASGRLGGPGGPGRTPSRDGTGLEKEMNDLLQEVDAPLSSSPTQDMFDKFDASVEARTGTRPSQSGAHRSNTVGNGTRKASEDSIAAKLPARANTERASSTAAIADREKERKKRAKVCLRCEKKVENGKWIKVDSGGGLCERCWKNMYLPKCRRCNKPIEKQAVSSSDGQLKGKYHKDCFNCATCHKPFPNKTFYVFDGKPLCAYHYAEANDSLCAAATCGQPIEGPCAVSHAGDRYHPEHLLCEYPSGIPGKQACFERLEEYWEVDGRMLCEHHANVMMRRAGGDLDDDDDHVMESKAMKRTTRFIDLNLGLDGGLGASGLR</sequence>
<gene>
    <name evidence="6" type="ORF">VKT23_004373</name>
</gene>
<accession>A0ABR1JY82</accession>
<reference evidence="6 7" key="1">
    <citation type="submission" date="2024-01" db="EMBL/GenBank/DDBJ databases">
        <title>A draft genome for the cacao thread blight pathogen Marasmiellus scandens.</title>
        <authorList>
            <person name="Baruah I.K."/>
            <person name="Leung J."/>
            <person name="Bukari Y."/>
            <person name="Amoako-Attah I."/>
            <person name="Meinhardt L.W."/>
            <person name="Bailey B.A."/>
            <person name="Cohen S.P."/>
        </authorList>
    </citation>
    <scope>NUCLEOTIDE SEQUENCE [LARGE SCALE GENOMIC DNA]</scope>
    <source>
        <strain evidence="6 7">GH-19</strain>
    </source>
</reference>
<evidence type="ECO:0000313" key="6">
    <source>
        <dbReference type="EMBL" id="KAK7467316.1"/>
    </source>
</evidence>
<dbReference type="PROSITE" id="PS00478">
    <property type="entry name" value="LIM_DOMAIN_1"/>
    <property type="match status" value="1"/>
</dbReference>
<evidence type="ECO:0000256" key="1">
    <source>
        <dbReference type="ARBA" id="ARBA00022723"/>
    </source>
</evidence>
<feature type="compositionally biased region" description="Low complexity" evidence="4">
    <location>
        <begin position="373"/>
        <end position="387"/>
    </location>
</feature>
<feature type="region of interest" description="Disordered" evidence="4">
    <location>
        <begin position="40"/>
        <end position="258"/>
    </location>
</feature>
<dbReference type="Proteomes" id="UP001498398">
    <property type="component" value="Unassembled WGS sequence"/>
</dbReference>
<dbReference type="SMART" id="SM00132">
    <property type="entry name" value="LIM"/>
    <property type="match status" value="2"/>
</dbReference>
<keyword evidence="3" id="KW-0440">LIM domain</keyword>
<evidence type="ECO:0000256" key="2">
    <source>
        <dbReference type="ARBA" id="ARBA00022833"/>
    </source>
</evidence>
<evidence type="ECO:0000259" key="5">
    <source>
        <dbReference type="PROSITE" id="PS50023"/>
    </source>
</evidence>
<dbReference type="CDD" id="cd08368">
    <property type="entry name" value="LIM"/>
    <property type="match status" value="1"/>
</dbReference>
<feature type="compositionally biased region" description="Low complexity" evidence="4">
    <location>
        <begin position="58"/>
        <end position="73"/>
    </location>
</feature>
<evidence type="ECO:0000256" key="4">
    <source>
        <dbReference type="SAM" id="MobiDB-lite"/>
    </source>
</evidence>
<name>A0ABR1JY82_9AGAR</name>
<keyword evidence="7" id="KW-1185">Reference proteome</keyword>
<feature type="compositionally biased region" description="Basic and acidic residues" evidence="4">
    <location>
        <begin position="77"/>
        <end position="93"/>
    </location>
</feature>
<dbReference type="PROSITE" id="PS50023">
    <property type="entry name" value="LIM_DOMAIN_2"/>
    <property type="match status" value="1"/>
</dbReference>
<keyword evidence="1 3" id="KW-0479">Metal-binding</keyword>
<feature type="compositionally biased region" description="Polar residues" evidence="4">
    <location>
        <begin position="184"/>
        <end position="198"/>
    </location>
</feature>
<feature type="compositionally biased region" description="Polar residues" evidence="4">
    <location>
        <begin position="588"/>
        <end position="603"/>
    </location>
</feature>
<feature type="compositionally biased region" description="Low complexity" evidence="4">
    <location>
        <begin position="205"/>
        <end position="215"/>
    </location>
</feature>
<feature type="compositionally biased region" description="Low complexity" evidence="4">
    <location>
        <begin position="302"/>
        <end position="338"/>
    </location>
</feature>
<feature type="compositionally biased region" description="Polar residues" evidence="4">
    <location>
        <begin position="510"/>
        <end position="525"/>
    </location>
</feature>
<dbReference type="Pfam" id="PF00412">
    <property type="entry name" value="LIM"/>
    <property type="match status" value="1"/>
</dbReference>
<dbReference type="CDD" id="cd09397">
    <property type="entry name" value="LIM1_UF1"/>
    <property type="match status" value="1"/>
</dbReference>